<dbReference type="RefSeq" id="WP_092744970.1">
    <property type="nucleotide sequence ID" value="NZ_FMZC01000012.1"/>
</dbReference>
<sequence length="119" mass="12828">MAHDKLTPEQDRQRDQGHFNIYGMRNDPRDSGVVDGENRGDGGSARRFGSSGDESTYANRAPEDPVHEHPTGPIAAVDASGSARGLGLDYGGDAHKEPRLSSRQGAEVIGELDNRKKTE</sequence>
<name>A0A1G7A0P0_9BURK</name>
<keyword evidence="3" id="KW-1185">Reference proteome</keyword>
<dbReference type="AlphaFoldDB" id="A0A1G7A0P0"/>
<feature type="region of interest" description="Disordered" evidence="1">
    <location>
        <begin position="1"/>
        <end position="119"/>
    </location>
</feature>
<dbReference type="OrthoDB" id="8812775at2"/>
<protein>
    <submittedName>
        <fullName evidence="2">Uncharacterized protein</fullName>
    </submittedName>
</protein>
<organism evidence="2 3">
    <name type="scientific">Paracidovorax valerianellae</name>
    <dbReference type="NCBI Taxonomy" id="187868"/>
    <lineage>
        <taxon>Bacteria</taxon>
        <taxon>Pseudomonadati</taxon>
        <taxon>Pseudomonadota</taxon>
        <taxon>Betaproteobacteria</taxon>
        <taxon>Burkholderiales</taxon>
        <taxon>Comamonadaceae</taxon>
        <taxon>Paracidovorax</taxon>
    </lineage>
</organism>
<reference evidence="2 3" key="1">
    <citation type="submission" date="2016-10" db="EMBL/GenBank/DDBJ databases">
        <authorList>
            <person name="de Groot N.N."/>
        </authorList>
    </citation>
    <scope>NUCLEOTIDE SEQUENCE [LARGE SCALE GENOMIC DNA]</scope>
    <source>
        <strain evidence="2 3">DSM 16619</strain>
    </source>
</reference>
<feature type="compositionally biased region" description="Basic and acidic residues" evidence="1">
    <location>
        <begin position="26"/>
        <end position="40"/>
    </location>
</feature>
<evidence type="ECO:0000313" key="3">
    <source>
        <dbReference type="Proteomes" id="UP000198781"/>
    </source>
</evidence>
<evidence type="ECO:0000313" key="2">
    <source>
        <dbReference type="EMBL" id="SDE08301.1"/>
    </source>
</evidence>
<feature type="compositionally biased region" description="Basic and acidic residues" evidence="1">
    <location>
        <begin position="61"/>
        <end position="70"/>
    </location>
</feature>
<evidence type="ECO:0000256" key="1">
    <source>
        <dbReference type="SAM" id="MobiDB-lite"/>
    </source>
</evidence>
<dbReference type="Proteomes" id="UP000198781">
    <property type="component" value="Unassembled WGS sequence"/>
</dbReference>
<dbReference type="EMBL" id="FMZC01000012">
    <property type="protein sequence ID" value="SDE08301.1"/>
    <property type="molecule type" value="Genomic_DNA"/>
</dbReference>
<proteinExistence type="predicted"/>
<dbReference type="STRING" id="187868.SAMN05192589_11223"/>
<feature type="compositionally biased region" description="Basic and acidic residues" evidence="1">
    <location>
        <begin position="1"/>
        <end position="17"/>
    </location>
</feature>
<accession>A0A1G7A0P0</accession>
<gene>
    <name evidence="2" type="ORF">SAMN05192589_11223</name>
</gene>